<dbReference type="Proteomes" id="UP001438707">
    <property type="component" value="Unassembled WGS sequence"/>
</dbReference>
<dbReference type="AlphaFoldDB" id="A0AAW1S7E1"/>
<name>A0AAW1S7E1_9CHLO</name>
<evidence type="ECO:0000313" key="3">
    <source>
        <dbReference type="Proteomes" id="UP001438707"/>
    </source>
</evidence>
<keyword evidence="3" id="KW-1185">Reference proteome</keyword>
<feature type="transmembrane region" description="Helical" evidence="1">
    <location>
        <begin position="92"/>
        <end position="114"/>
    </location>
</feature>
<comment type="caution">
    <text evidence="2">The sequence shown here is derived from an EMBL/GenBank/DDBJ whole genome shotgun (WGS) entry which is preliminary data.</text>
</comment>
<keyword evidence="1" id="KW-0812">Transmembrane</keyword>
<dbReference type="PANTHER" id="PTHR34370:SF2">
    <property type="entry name" value="GAG-POL POLYPROTEIN_RETROTRANSPOSON"/>
    <property type="match status" value="1"/>
</dbReference>
<keyword evidence="1" id="KW-1133">Transmembrane helix</keyword>
<dbReference type="PANTHER" id="PTHR34370">
    <property type="entry name" value="OS04G0600100 PROTEIN"/>
    <property type="match status" value="1"/>
</dbReference>
<evidence type="ECO:0000256" key="1">
    <source>
        <dbReference type="SAM" id="Phobius"/>
    </source>
</evidence>
<organism evidence="2 3">
    <name type="scientific">Apatococcus lobatus</name>
    <dbReference type="NCBI Taxonomy" id="904363"/>
    <lineage>
        <taxon>Eukaryota</taxon>
        <taxon>Viridiplantae</taxon>
        <taxon>Chlorophyta</taxon>
        <taxon>core chlorophytes</taxon>
        <taxon>Trebouxiophyceae</taxon>
        <taxon>Chlorellales</taxon>
        <taxon>Chlorellaceae</taxon>
        <taxon>Apatococcus</taxon>
    </lineage>
</organism>
<reference evidence="2 3" key="1">
    <citation type="journal article" date="2024" name="Nat. Commun.">
        <title>Phylogenomics reveals the evolutionary origins of lichenization in chlorophyte algae.</title>
        <authorList>
            <person name="Puginier C."/>
            <person name="Libourel C."/>
            <person name="Otte J."/>
            <person name="Skaloud P."/>
            <person name="Haon M."/>
            <person name="Grisel S."/>
            <person name="Petersen M."/>
            <person name="Berrin J.G."/>
            <person name="Delaux P.M."/>
            <person name="Dal Grande F."/>
            <person name="Keller J."/>
        </authorList>
    </citation>
    <scope>NUCLEOTIDE SEQUENCE [LARGE SCALE GENOMIC DNA]</scope>
    <source>
        <strain evidence="2 3">SAG 2145</strain>
    </source>
</reference>
<protein>
    <submittedName>
        <fullName evidence="2">Uncharacterized protein</fullName>
    </submittedName>
</protein>
<sequence length="204" mass="22030">MLLVKCGTSWPSGHQLLFKDSCIPSRPLSCASHRKTKGRCAYAQAAMGNSSFEEGVGNVTFHRDSSEMPSRRATFSLSQMRAQLQTLGPAGLLSYGLLNCIYYTIGVLVVYCWVGKAPAVRGWGPAAKQMAKVFAITYVGSQITKIPRAAGAIFMAPLVDRGLDWLDLKLQLNSKRKAFAVVTIGGVAITGLVFGCMFFLTALL</sequence>
<evidence type="ECO:0000313" key="2">
    <source>
        <dbReference type="EMBL" id="KAK9841532.1"/>
    </source>
</evidence>
<gene>
    <name evidence="2" type="ORF">WJX74_007303</name>
</gene>
<dbReference type="EMBL" id="JALJOS010000003">
    <property type="protein sequence ID" value="KAK9841532.1"/>
    <property type="molecule type" value="Genomic_DNA"/>
</dbReference>
<feature type="transmembrane region" description="Helical" evidence="1">
    <location>
        <begin position="178"/>
        <end position="203"/>
    </location>
</feature>
<keyword evidence="1" id="KW-0472">Membrane</keyword>
<proteinExistence type="predicted"/>
<accession>A0AAW1S7E1</accession>